<evidence type="ECO:0000313" key="3">
    <source>
        <dbReference type="Proteomes" id="UP000199055"/>
    </source>
</evidence>
<dbReference type="Pfam" id="PF19379">
    <property type="entry name" value="DUF5954"/>
    <property type="match status" value="1"/>
</dbReference>
<feature type="compositionally biased region" description="Pro residues" evidence="1">
    <location>
        <begin position="138"/>
        <end position="151"/>
    </location>
</feature>
<keyword evidence="3" id="KW-1185">Reference proteome</keyword>
<dbReference type="Proteomes" id="UP000199055">
    <property type="component" value="Unassembled WGS sequence"/>
</dbReference>
<organism evidence="2 3">
    <name type="scientific">Streptomyces radiopugnans</name>
    <dbReference type="NCBI Taxonomy" id="403935"/>
    <lineage>
        <taxon>Bacteria</taxon>
        <taxon>Bacillati</taxon>
        <taxon>Actinomycetota</taxon>
        <taxon>Actinomycetes</taxon>
        <taxon>Kitasatosporales</taxon>
        <taxon>Streptomycetaceae</taxon>
        <taxon>Streptomyces</taxon>
    </lineage>
</organism>
<dbReference type="STRING" id="403935.SAMN05216481_105157"/>
<dbReference type="RefSeq" id="WP_093658891.1">
    <property type="nucleotide sequence ID" value="NZ_FOET01000005.1"/>
</dbReference>
<accession>A0A1H9EJ34</accession>
<gene>
    <name evidence="2" type="ORF">SAMN05216481_105157</name>
</gene>
<feature type="region of interest" description="Disordered" evidence="1">
    <location>
        <begin position="133"/>
        <end position="156"/>
    </location>
</feature>
<dbReference type="AlphaFoldDB" id="A0A1H9EJ34"/>
<name>A0A1H9EJ34_9ACTN</name>
<protein>
    <recommendedName>
        <fullName evidence="4">Aromatic ring-opening dioxygenase LigA</fullName>
    </recommendedName>
</protein>
<evidence type="ECO:0000313" key="2">
    <source>
        <dbReference type="EMBL" id="SEQ25766.1"/>
    </source>
</evidence>
<evidence type="ECO:0008006" key="4">
    <source>
        <dbReference type="Google" id="ProtNLM"/>
    </source>
</evidence>
<feature type="region of interest" description="Disordered" evidence="1">
    <location>
        <begin position="306"/>
        <end position="326"/>
    </location>
</feature>
<dbReference type="InterPro" id="IPR045998">
    <property type="entry name" value="DUF5954"/>
</dbReference>
<evidence type="ECO:0000256" key="1">
    <source>
        <dbReference type="SAM" id="MobiDB-lite"/>
    </source>
</evidence>
<dbReference type="EMBL" id="FOET01000005">
    <property type="protein sequence ID" value="SEQ25766.1"/>
    <property type="molecule type" value="Genomic_DNA"/>
</dbReference>
<feature type="compositionally biased region" description="Basic and acidic residues" evidence="1">
    <location>
        <begin position="314"/>
        <end position="326"/>
    </location>
</feature>
<sequence length="339" mass="38364">MDEHRENSPDHLTIRVQAQDDPVSRVTEQDTAEASVRYPHVVIRGPVFGFAEQRPEDGPRWRLLSDMDSGFPQHARDGLNSYLWFMARDDTEDRTLRRRLLAAVARLETEPVDEVSVGDTRYRVVRGDEFARIGPDGLEPPRPTDPEPPGPLSWGLGDRSVSRTKGFVIDHAAAVGFMTGIQRVELLSLAYRAARYPEEVRADSLRALQTHPGVVLLPAAFAFAEEKEDSWEPVCVSLPTPHDARRSMVNHLKEIRPMLYDVPPDEAEEDARAAEEYLTTTPRGNELRVRGRCFRIVRVERLIRVGPGGPETSRPSDWDPEPPMRLHPVMDEFGNIVRD</sequence>
<reference evidence="2 3" key="1">
    <citation type="submission" date="2016-10" db="EMBL/GenBank/DDBJ databases">
        <authorList>
            <person name="de Groot N.N."/>
        </authorList>
    </citation>
    <scope>NUCLEOTIDE SEQUENCE [LARGE SCALE GENOMIC DNA]</scope>
    <source>
        <strain evidence="2 3">CGMCC 4.3519</strain>
    </source>
</reference>
<proteinExistence type="predicted"/>